<dbReference type="Proteomes" id="UP001501736">
    <property type="component" value="Unassembled WGS sequence"/>
</dbReference>
<sequence>MHTSTARRSLSLSAVVAASALALTGCGLMPEEEQAIGTENDDGTVTLTVAASPVPHAQILQFIDENLAADEGLDIEIEEYSGYAEQNQALEAGDVDANYFQHEPYLEAEVEANGYDFEHFSGVHIEPFALFSNSLDDIEDLPEGAQVGINNDPSNQGRGLALLQEAGVITLEEGVDPADAAINDVAENPKDIEFVEAEAASLARTLDDVDAAVINGNNALENDLSPTEDSLLVEDGQDSPYANFLTVRAGDEEDENIQALDELLHSDEVRSYIEDTWPDGEVQAAF</sequence>
<dbReference type="Pfam" id="PF03180">
    <property type="entry name" value="Lipoprotein_9"/>
    <property type="match status" value="1"/>
</dbReference>
<feature type="chain" id="PRO_5045321457" description="Lipoprotein" evidence="7">
    <location>
        <begin position="23"/>
        <end position="286"/>
    </location>
</feature>
<dbReference type="PROSITE" id="PS51257">
    <property type="entry name" value="PROKAR_LIPOPROTEIN"/>
    <property type="match status" value="1"/>
</dbReference>
<dbReference type="PANTHER" id="PTHR30429">
    <property type="entry name" value="D-METHIONINE-BINDING LIPOPROTEIN METQ"/>
    <property type="match status" value="1"/>
</dbReference>
<comment type="subcellular location">
    <subcellularLocation>
        <location evidence="1">Membrane</location>
        <topology evidence="1">Lipid-anchor</topology>
    </subcellularLocation>
</comment>
<dbReference type="Gene3D" id="3.40.190.10">
    <property type="entry name" value="Periplasmic binding protein-like II"/>
    <property type="match status" value="2"/>
</dbReference>
<evidence type="ECO:0000256" key="7">
    <source>
        <dbReference type="SAM" id="SignalP"/>
    </source>
</evidence>
<keyword evidence="9" id="KW-1185">Reference proteome</keyword>
<dbReference type="EMBL" id="BAAAYG010000003">
    <property type="protein sequence ID" value="GAA3282959.1"/>
    <property type="molecule type" value="Genomic_DNA"/>
</dbReference>
<feature type="signal peptide" evidence="7">
    <location>
        <begin position="1"/>
        <end position="22"/>
    </location>
</feature>
<keyword evidence="4" id="KW-0564">Palmitate</keyword>
<dbReference type="PANTHER" id="PTHR30429:SF0">
    <property type="entry name" value="METHIONINE-BINDING LIPOPROTEIN METQ"/>
    <property type="match status" value="1"/>
</dbReference>
<evidence type="ECO:0000256" key="4">
    <source>
        <dbReference type="ARBA" id="ARBA00023139"/>
    </source>
</evidence>
<name>A0ABP6RCW8_9MICC</name>
<evidence type="ECO:0000256" key="1">
    <source>
        <dbReference type="ARBA" id="ARBA00004635"/>
    </source>
</evidence>
<protein>
    <recommendedName>
        <fullName evidence="6">Lipoprotein</fullName>
    </recommendedName>
</protein>
<dbReference type="InterPro" id="IPR004872">
    <property type="entry name" value="Lipoprotein_NlpA"/>
</dbReference>
<reference evidence="9" key="1">
    <citation type="journal article" date="2019" name="Int. J. Syst. Evol. Microbiol.">
        <title>The Global Catalogue of Microorganisms (GCM) 10K type strain sequencing project: providing services to taxonomists for standard genome sequencing and annotation.</title>
        <authorList>
            <consortium name="The Broad Institute Genomics Platform"/>
            <consortium name="The Broad Institute Genome Sequencing Center for Infectious Disease"/>
            <person name="Wu L."/>
            <person name="Ma J."/>
        </authorList>
    </citation>
    <scope>NUCLEOTIDE SEQUENCE [LARGE SCALE GENOMIC DNA]</scope>
    <source>
        <strain evidence="9">JCM 11483</strain>
    </source>
</reference>
<gene>
    <name evidence="8" type="ORF">GCM10020260_10940</name>
</gene>
<organism evidence="8 9">
    <name type="scientific">Nesterenkonia halobia</name>
    <dbReference type="NCBI Taxonomy" id="37922"/>
    <lineage>
        <taxon>Bacteria</taxon>
        <taxon>Bacillati</taxon>
        <taxon>Actinomycetota</taxon>
        <taxon>Actinomycetes</taxon>
        <taxon>Micrococcales</taxon>
        <taxon>Micrococcaceae</taxon>
        <taxon>Nesterenkonia</taxon>
    </lineage>
</organism>
<evidence type="ECO:0000313" key="9">
    <source>
        <dbReference type="Proteomes" id="UP001501736"/>
    </source>
</evidence>
<dbReference type="SUPFAM" id="SSF53850">
    <property type="entry name" value="Periplasmic binding protein-like II"/>
    <property type="match status" value="1"/>
</dbReference>
<accession>A0ABP6RCW8</accession>
<keyword evidence="2 7" id="KW-0732">Signal</keyword>
<dbReference type="CDD" id="cd13597">
    <property type="entry name" value="PBP2_lipoprotein_Tp32"/>
    <property type="match status" value="1"/>
</dbReference>
<dbReference type="PIRSF" id="PIRSF002854">
    <property type="entry name" value="MetQ"/>
    <property type="match status" value="1"/>
</dbReference>
<evidence type="ECO:0000313" key="8">
    <source>
        <dbReference type="EMBL" id="GAA3282959.1"/>
    </source>
</evidence>
<comment type="caution">
    <text evidence="8">The sequence shown here is derived from an EMBL/GenBank/DDBJ whole genome shotgun (WGS) entry which is preliminary data.</text>
</comment>
<keyword evidence="3" id="KW-0472">Membrane</keyword>
<proteinExistence type="inferred from homology"/>
<evidence type="ECO:0000256" key="5">
    <source>
        <dbReference type="ARBA" id="ARBA00023288"/>
    </source>
</evidence>
<evidence type="ECO:0000256" key="2">
    <source>
        <dbReference type="ARBA" id="ARBA00022729"/>
    </source>
</evidence>
<dbReference type="RefSeq" id="WP_344718980.1">
    <property type="nucleotide sequence ID" value="NZ_BAAAYG010000003.1"/>
</dbReference>
<keyword evidence="5 6" id="KW-0449">Lipoprotein</keyword>
<evidence type="ECO:0000256" key="6">
    <source>
        <dbReference type="PIRNR" id="PIRNR002854"/>
    </source>
</evidence>
<comment type="similarity">
    <text evidence="6">Belongs to the nlpA lipoprotein family.</text>
</comment>
<evidence type="ECO:0000256" key="3">
    <source>
        <dbReference type="ARBA" id="ARBA00023136"/>
    </source>
</evidence>